<sequence>MSASNQAVAIDPGESFAPEQNTSQPGGGRSQTADPAAHSNQPPAVKLHQMAATVAGYMLQAIADGIPDRPDGLFPPGDQLLLDLAQLHGSHPFEKHLAGLHSPQEWLTQGSWVSGNNACQNGFDLRLFYQEPVQGAQWGGLIGAARLGDRASIGNGYWVSAHGGAVESLLDESTAELAKMEWAPVLATIEATFKIKKAVPLHTTVRIDCKVQRSRGMRCWVYGQISDPATSDILATCEAQLADLQKLWKAQLE</sequence>
<protein>
    <submittedName>
        <fullName evidence="2">Uncharacterized protein</fullName>
    </submittedName>
</protein>
<evidence type="ECO:0000256" key="1">
    <source>
        <dbReference type="SAM" id="MobiDB-lite"/>
    </source>
</evidence>
<feature type="compositionally biased region" description="Polar residues" evidence="1">
    <location>
        <begin position="18"/>
        <end position="42"/>
    </location>
</feature>
<feature type="region of interest" description="Disordered" evidence="1">
    <location>
        <begin position="1"/>
        <end position="43"/>
    </location>
</feature>
<dbReference type="InterPro" id="IPR029069">
    <property type="entry name" value="HotDog_dom_sf"/>
</dbReference>
<organism evidence="2 3">
    <name type="scientific">Apatococcus lobatus</name>
    <dbReference type="NCBI Taxonomy" id="904363"/>
    <lineage>
        <taxon>Eukaryota</taxon>
        <taxon>Viridiplantae</taxon>
        <taxon>Chlorophyta</taxon>
        <taxon>core chlorophytes</taxon>
        <taxon>Trebouxiophyceae</taxon>
        <taxon>Chlorellales</taxon>
        <taxon>Chlorellaceae</taxon>
        <taxon>Apatococcus</taxon>
    </lineage>
</organism>
<gene>
    <name evidence="2" type="ORF">WJX74_006741</name>
</gene>
<evidence type="ECO:0000313" key="3">
    <source>
        <dbReference type="Proteomes" id="UP001438707"/>
    </source>
</evidence>
<proteinExistence type="predicted"/>
<keyword evidence="3" id="KW-1185">Reference proteome</keyword>
<dbReference type="Proteomes" id="UP001438707">
    <property type="component" value="Unassembled WGS sequence"/>
</dbReference>
<dbReference type="SUPFAM" id="SSF54637">
    <property type="entry name" value="Thioesterase/thiol ester dehydrase-isomerase"/>
    <property type="match status" value="1"/>
</dbReference>
<comment type="caution">
    <text evidence="2">The sequence shown here is derived from an EMBL/GenBank/DDBJ whole genome shotgun (WGS) entry which is preliminary data.</text>
</comment>
<dbReference type="Gene3D" id="3.10.129.10">
    <property type="entry name" value="Hotdog Thioesterase"/>
    <property type="match status" value="1"/>
</dbReference>
<accession>A0AAW1RZC5</accession>
<evidence type="ECO:0000313" key="2">
    <source>
        <dbReference type="EMBL" id="KAK9838957.1"/>
    </source>
</evidence>
<dbReference type="AlphaFoldDB" id="A0AAW1RZC5"/>
<dbReference type="EMBL" id="JALJOS010000005">
    <property type="protein sequence ID" value="KAK9838957.1"/>
    <property type="molecule type" value="Genomic_DNA"/>
</dbReference>
<reference evidence="2 3" key="1">
    <citation type="journal article" date="2024" name="Nat. Commun.">
        <title>Phylogenomics reveals the evolutionary origins of lichenization in chlorophyte algae.</title>
        <authorList>
            <person name="Puginier C."/>
            <person name="Libourel C."/>
            <person name="Otte J."/>
            <person name="Skaloud P."/>
            <person name="Haon M."/>
            <person name="Grisel S."/>
            <person name="Petersen M."/>
            <person name="Berrin J.G."/>
            <person name="Delaux P.M."/>
            <person name="Dal Grande F."/>
            <person name="Keller J."/>
        </authorList>
    </citation>
    <scope>NUCLEOTIDE SEQUENCE [LARGE SCALE GENOMIC DNA]</scope>
    <source>
        <strain evidence="2 3">SAG 2145</strain>
    </source>
</reference>
<name>A0AAW1RZC5_9CHLO</name>